<dbReference type="Proteomes" id="UP001220324">
    <property type="component" value="Unassembled WGS sequence"/>
</dbReference>
<dbReference type="Pfam" id="PF12716">
    <property type="entry name" value="Apq12"/>
    <property type="match status" value="1"/>
</dbReference>
<comment type="caution">
    <text evidence="3">The sequence shown here is derived from an EMBL/GenBank/DDBJ whole genome shotgun (WGS) entry which is preliminary data.</text>
</comment>
<keyword evidence="2" id="KW-0472">Membrane</keyword>
<keyword evidence="2" id="KW-1133">Transmembrane helix</keyword>
<reference evidence="3 4" key="1">
    <citation type="journal article" date="2023" name="IMA Fungus">
        <title>Comparative genomic study of the Penicillium genus elucidates a diverse pangenome and 15 lateral gene transfer events.</title>
        <authorList>
            <person name="Petersen C."/>
            <person name="Sorensen T."/>
            <person name="Nielsen M.R."/>
            <person name="Sondergaard T.E."/>
            <person name="Sorensen J.L."/>
            <person name="Fitzpatrick D.A."/>
            <person name="Frisvad J.C."/>
            <person name="Nielsen K.L."/>
        </authorList>
    </citation>
    <scope>NUCLEOTIDE SEQUENCE [LARGE SCALE GENOMIC DNA]</scope>
    <source>
        <strain evidence="3 4">IBT 35679</strain>
    </source>
</reference>
<dbReference type="AlphaFoldDB" id="A0AAD6D079"/>
<feature type="compositionally biased region" description="Gly residues" evidence="1">
    <location>
        <begin position="137"/>
        <end position="150"/>
    </location>
</feature>
<evidence type="ECO:0000256" key="2">
    <source>
        <dbReference type="SAM" id="Phobius"/>
    </source>
</evidence>
<organism evidence="3 4">
    <name type="scientific">Penicillium frequentans</name>
    <dbReference type="NCBI Taxonomy" id="3151616"/>
    <lineage>
        <taxon>Eukaryota</taxon>
        <taxon>Fungi</taxon>
        <taxon>Dikarya</taxon>
        <taxon>Ascomycota</taxon>
        <taxon>Pezizomycotina</taxon>
        <taxon>Eurotiomycetes</taxon>
        <taxon>Eurotiomycetidae</taxon>
        <taxon>Eurotiales</taxon>
        <taxon>Aspergillaceae</taxon>
        <taxon>Penicillium</taxon>
    </lineage>
</organism>
<name>A0AAD6D079_9EURO</name>
<accession>A0AAD6D079</accession>
<proteinExistence type="predicted"/>
<evidence type="ECO:0000313" key="4">
    <source>
        <dbReference type="Proteomes" id="UP001220324"/>
    </source>
</evidence>
<evidence type="ECO:0000256" key="1">
    <source>
        <dbReference type="SAM" id="MobiDB-lite"/>
    </source>
</evidence>
<sequence>MDFLPENIQTLLQHPTVSFLRTTTQSQVTTQLANLRSAYVQPYIVEPLSTFLTSTSTAAMPDLLSWSSFFISLKILDYARRLVMFWVMLAFRVAFWGSLIGLGFYVYQVGVENAGRDLGWLFGVAMGFVEDFQKGGSTSGGWVPGSGPGSESGKRGARGGWR</sequence>
<keyword evidence="4" id="KW-1185">Reference proteome</keyword>
<protein>
    <submittedName>
        <fullName evidence="3">Nuclear pore assembly and biogenesis protein APQ12</fullName>
    </submittedName>
</protein>
<keyword evidence="2" id="KW-0812">Transmembrane</keyword>
<feature type="transmembrane region" description="Helical" evidence="2">
    <location>
        <begin position="82"/>
        <end position="107"/>
    </location>
</feature>
<dbReference type="InterPro" id="IPR024316">
    <property type="entry name" value="APQ12"/>
</dbReference>
<evidence type="ECO:0000313" key="3">
    <source>
        <dbReference type="EMBL" id="KAJ5546618.1"/>
    </source>
</evidence>
<dbReference type="EMBL" id="JAQIZZ010000003">
    <property type="protein sequence ID" value="KAJ5546618.1"/>
    <property type="molecule type" value="Genomic_DNA"/>
</dbReference>
<feature type="region of interest" description="Disordered" evidence="1">
    <location>
        <begin position="137"/>
        <end position="162"/>
    </location>
</feature>
<gene>
    <name evidence="3" type="ORF">N7494_004203</name>
</gene>